<accession>A0AAU8HY61</accession>
<proteinExistence type="predicted"/>
<protein>
    <submittedName>
        <fullName evidence="1">Uncharacterized protein</fullName>
    </submittedName>
</protein>
<dbReference type="EMBL" id="PP429226">
    <property type="protein sequence ID" value="XCI77381.1"/>
    <property type="molecule type" value="Genomic_DNA"/>
</dbReference>
<sequence>MVRLGEIVYFKDGNTSGVGIVKGVGIDHYFVTDPLGTNENCFLGIEEFGDISDIQMSTLYETDKFRTFALNEVRAPTDIELKKALSLVIGKRITWGIRFLSAVIEGFDISEEGKIIIFKEGSARTSPGSTGFQMKTDEFRNGGEDIELILRSGMQFVEVDEKFEDFVFSLEKGDFITWDQGNYAIEVESATGPLINSRREYDTKTGEMFEKVKYGFDLSQHYIVDLRKVKVESAEAEIELPFKTRTIIERGEYGESRNIDVQEGRMLINIKSRNQAIEAMKFLKSFIDSNAEI</sequence>
<organism evidence="1">
    <name type="scientific">Rhizobium phage LG08</name>
    <dbReference type="NCBI Taxonomy" id="3129229"/>
    <lineage>
        <taxon>Viruses</taxon>
        <taxon>Duplodnaviria</taxon>
        <taxon>Heunggongvirae</taxon>
        <taxon>Uroviricota</taxon>
        <taxon>Caudoviricetes</taxon>
    </lineage>
</organism>
<evidence type="ECO:0000313" key="1">
    <source>
        <dbReference type="EMBL" id="XCI77381.1"/>
    </source>
</evidence>
<reference evidence="1" key="1">
    <citation type="submission" date="2024-03" db="EMBL/GenBank/DDBJ databases">
        <authorList>
            <person name="Chantapakul B."/>
            <person name="Wang S."/>
        </authorList>
    </citation>
    <scope>NUCLEOTIDE SEQUENCE</scope>
</reference>
<name>A0AAU8HY61_9CAUD</name>
<gene>
    <name evidence="1" type="ORF">LDCGVIBL_CDS0023</name>
</gene>